<keyword evidence="10" id="KW-1133">Transmembrane helix</keyword>
<comment type="caution">
    <text evidence="12">The sequence shown here is derived from an EMBL/GenBank/DDBJ whole genome shotgun (WGS) entry which is preliminary data.</text>
</comment>
<keyword evidence="7 12" id="KW-0418">Kinase</keyword>
<dbReference type="GO" id="GO:0005524">
    <property type="term" value="F:ATP binding"/>
    <property type="evidence" value="ECO:0007669"/>
    <property type="project" value="UniProtKB-KW"/>
</dbReference>
<evidence type="ECO:0000256" key="8">
    <source>
        <dbReference type="ARBA" id="ARBA00022840"/>
    </source>
</evidence>
<dbReference type="InterPro" id="IPR003660">
    <property type="entry name" value="HAMP_dom"/>
</dbReference>
<dbReference type="InterPro" id="IPR036890">
    <property type="entry name" value="HATPase_C_sf"/>
</dbReference>
<dbReference type="PROSITE" id="PS50885">
    <property type="entry name" value="HAMP"/>
    <property type="match status" value="1"/>
</dbReference>
<dbReference type="GO" id="GO:0016020">
    <property type="term" value="C:membrane"/>
    <property type="evidence" value="ECO:0007669"/>
    <property type="project" value="UniProtKB-SubCell"/>
</dbReference>
<dbReference type="HOGENOM" id="CLU_024378_1_0_5"/>
<gene>
    <name evidence="12" type="ORF">rosmuc_02390</name>
</gene>
<keyword evidence="8" id="KW-0067">ATP-binding</keyword>
<reference evidence="12 13" key="1">
    <citation type="submission" date="2013-01" db="EMBL/GenBank/DDBJ databases">
        <authorList>
            <person name="Fiebig A."/>
            <person name="Goeker M."/>
            <person name="Klenk H.-P.P."/>
        </authorList>
    </citation>
    <scope>NUCLEOTIDE SEQUENCE [LARGE SCALE GENOMIC DNA]</scope>
    <source>
        <strain evidence="12 13">DSM 17069</strain>
    </source>
</reference>
<evidence type="ECO:0000256" key="10">
    <source>
        <dbReference type="SAM" id="Phobius"/>
    </source>
</evidence>
<feature type="transmembrane region" description="Helical" evidence="10">
    <location>
        <begin position="147"/>
        <end position="169"/>
    </location>
</feature>
<keyword evidence="10" id="KW-0812">Transmembrane</keyword>
<feature type="domain" description="HAMP" evidence="11">
    <location>
        <begin position="305"/>
        <end position="359"/>
    </location>
</feature>
<dbReference type="EC" id="2.7.13.3" evidence="3"/>
<name>A0A0A0HLU5_9RHOB</name>
<keyword evidence="4" id="KW-0597">Phosphoprotein</keyword>
<dbReference type="EMBL" id="AONH01000013">
    <property type="protein sequence ID" value="KGM87654.1"/>
    <property type="molecule type" value="Genomic_DNA"/>
</dbReference>
<dbReference type="eggNOG" id="COG3920">
    <property type="taxonomic scope" value="Bacteria"/>
</dbReference>
<keyword evidence="6" id="KW-0547">Nucleotide-binding</keyword>
<feature type="transmembrane region" description="Helical" evidence="10">
    <location>
        <begin position="283"/>
        <end position="308"/>
    </location>
</feature>
<dbReference type="OrthoDB" id="9767435at2"/>
<evidence type="ECO:0000259" key="11">
    <source>
        <dbReference type="PROSITE" id="PS50885"/>
    </source>
</evidence>
<evidence type="ECO:0000256" key="1">
    <source>
        <dbReference type="ARBA" id="ARBA00000085"/>
    </source>
</evidence>
<dbReference type="GO" id="GO:0004673">
    <property type="term" value="F:protein histidine kinase activity"/>
    <property type="evidence" value="ECO:0007669"/>
    <property type="project" value="UniProtKB-EC"/>
</dbReference>
<dbReference type="Gene3D" id="3.30.565.10">
    <property type="entry name" value="Histidine kinase-like ATPase, C-terminal domain"/>
    <property type="match status" value="1"/>
</dbReference>
<evidence type="ECO:0000256" key="6">
    <source>
        <dbReference type="ARBA" id="ARBA00022741"/>
    </source>
</evidence>
<keyword evidence="9" id="KW-0175">Coiled coil</keyword>
<evidence type="ECO:0000256" key="3">
    <source>
        <dbReference type="ARBA" id="ARBA00012438"/>
    </source>
</evidence>
<dbReference type="Pfam" id="PF07568">
    <property type="entry name" value="HisKA_2"/>
    <property type="match status" value="1"/>
</dbReference>
<dbReference type="RefSeq" id="WP_037273554.1">
    <property type="nucleotide sequence ID" value="NZ_KN293980.1"/>
</dbReference>
<feature type="transmembrane region" description="Helical" evidence="10">
    <location>
        <begin position="16"/>
        <end position="37"/>
    </location>
</feature>
<evidence type="ECO:0000256" key="2">
    <source>
        <dbReference type="ARBA" id="ARBA00004370"/>
    </source>
</evidence>
<feature type="coiled-coil region" evidence="9">
    <location>
        <begin position="347"/>
        <end position="374"/>
    </location>
</feature>
<evidence type="ECO:0000256" key="5">
    <source>
        <dbReference type="ARBA" id="ARBA00022679"/>
    </source>
</evidence>
<organism evidence="12 13">
    <name type="scientific">Roseovarius mucosus DSM 17069</name>
    <dbReference type="NCBI Taxonomy" id="1288298"/>
    <lineage>
        <taxon>Bacteria</taxon>
        <taxon>Pseudomonadati</taxon>
        <taxon>Pseudomonadota</taxon>
        <taxon>Alphaproteobacteria</taxon>
        <taxon>Rhodobacterales</taxon>
        <taxon>Roseobacteraceae</taxon>
        <taxon>Roseovarius</taxon>
    </lineage>
</organism>
<keyword evidence="10" id="KW-0472">Membrane</keyword>
<dbReference type="STRING" id="215743.ROSMUCSMR3_03077"/>
<dbReference type="AlphaFoldDB" id="A0A0A0HLU5"/>
<evidence type="ECO:0000313" key="13">
    <source>
        <dbReference type="Proteomes" id="UP000030021"/>
    </source>
</evidence>
<dbReference type="Gene3D" id="3.30.450.20">
    <property type="entry name" value="PAS domain"/>
    <property type="match status" value="1"/>
</dbReference>
<dbReference type="PANTHER" id="PTHR41523:SF8">
    <property type="entry name" value="ETHYLENE RESPONSE SENSOR PROTEIN"/>
    <property type="match status" value="1"/>
</dbReference>
<dbReference type="PANTHER" id="PTHR41523">
    <property type="entry name" value="TWO-COMPONENT SYSTEM SENSOR PROTEIN"/>
    <property type="match status" value="1"/>
</dbReference>
<comment type="subcellular location">
    <subcellularLocation>
        <location evidence="2">Membrane</location>
    </subcellularLocation>
</comment>
<dbReference type="InterPro" id="IPR011495">
    <property type="entry name" value="Sig_transdc_His_kin_sub2_dim/P"/>
</dbReference>
<protein>
    <recommendedName>
        <fullName evidence="3">histidine kinase</fullName>
        <ecNumber evidence="3">2.7.13.3</ecNumber>
    </recommendedName>
</protein>
<evidence type="ECO:0000256" key="4">
    <source>
        <dbReference type="ARBA" id="ARBA00022553"/>
    </source>
</evidence>
<dbReference type="PATRIC" id="fig|1288298.3.peg.2402"/>
<sequence length="585" mass="64493">MRSRLAALSGLWTPNLALQLGIGLSLAILPLGFVSVYQTYKVLEERQALSETALLEQTQQAVSESRDIIQSALSTAETLAITVSVFDTEEETCDAVMARVVEESPIYSFAGFVDDTLSLVCASNGGRQDLSNLASIRSELTGRRTEILMHPLEFIGGIATVSVAVPVFAAGQFRGTVWIAVPISALNDQLSTVVPDVDLVLFQSEGEIVATAEFSDFRRSVLPASHGLEDLADSGRQTFRDVNQDGITRDFAVVPIVGDRVLALGSWEPRHKSGWLPGYEGTFALYLPLAMWVITIIVAYIGVNHLVIRHVRRLRSWMRLYAAGRGDLDKARLDNAPEELEVVAEAFRAMTRRLSEQERRLEEDLNEKTVLLREVHHRVKNNLQLISSMLNMQIRATGSLEAKHLLRRVQDRVMALSAIHRYLYLARKLSLVRADTLLEDIIQQLVIVGTLDDRGRQIAVTTALEPVEISPDQSVPLSLLTTEAAINAVKYCGMSRGTDAWINIALKSVSEDSFCLSVVNSRAPDGHPAEEAEVTPIDGSGLGSKLIESFVAQLNGTLEISPQPDRYELHVVFPMTWPTQDEDDA</sequence>
<keyword evidence="5" id="KW-0808">Transferase</keyword>
<accession>A0A0A0HLU5</accession>
<evidence type="ECO:0000313" key="12">
    <source>
        <dbReference type="EMBL" id="KGM87654.1"/>
    </source>
</evidence>
<comment type="catalytic activity">
    <reaction evidence="1">
        <text>ATP + protein L-histidine = ADP + protein N-phospho-L-histidine.</text>
        <dbReference type="EC" id="2.7.13.3"/>
    </reaction>
</comment>
<evidence type="ECO:0000256" key="9">
    <source>
        <dbReference type="SAM" id="Coils"/>
    </source>
</evidence>
<dbReference type="Proteomes" id="UP000030021">
    <property type="component" value="Unassembled WGS sequence"/>
</dbReference>
<evidence type="ECO:0000256" key="7">
    <source>
        <dbReference type="ARBA" id="ARBA00022777"/>
    </source>
</evidence>
<proteinExistence type="predicted"/>
<dbReference type="SUPFAM" id="SSF55874">
    <property type="entry name" value="ATPase domain of HSP90 chaperone/DNA topoisomerase II/histidine kinase"/>
    <property type="match status" value="1"/>
</dbReference>
<dbReference type="GO" id="GO:0007165">
    <property type="term" value="P:signal transduction"/>
    <property type="evidence" value="ECO:0007669"/>
    <property type="project" value="InterPro"/>
</dbReference>